<evidence type="ECO:0000256" key="8">
    <source>
        <dbReference type="ARBA" id="ARBA00023204"/>
    </source>
</evidence>
<feature type="domain" description="Uracil-DNA glycosylase-like" evidence="12">
    <location>
        <begin position="50"/>
        <end position="210"/>
    </location>
</feature>
<evidence type="ECO:0000256" key="1">
    <source>
        <dbReference type="ARBA" id="ARBA00001400"/>
    </source>
</evidence>
<evidence type="ECO:0000256" key="6">
    <source>
        <dbReference type="ARBA" id="ARBA00022763"/>
    </source>
</evidence>
<dbReference type="SMART" id="SM00987">
    <property type="entry name" value="UreE_C"/>
    <property type="match status" value="1"/>
</dbReference>
<keyword evidence="8 9" id="KW-0234">DNA repair</keyword>
<evidence type="ECO:0000256" key="3">
    <source>
        <dbReference type="ARBA" id="ARBA00008184"/>
    </source>
</evidence>
<accession>A0A1L8QPE2</accession>
<dbReference type="NCBIfam" id="NF003591">
    <property type="entry name" value="PRK05254.1-4"/>
    <property type="match status" value="1"/>
</dbReference>
<comment type="catalytic activity">
    <reaction evidence="1 9 11">
        <text>Hydrolyzes single-stranded DNA or mismatched double-stranded DNA and polynucleotides, releasing free uracil.</text>
        <dbReference type="EC" id="3.2.2.27"/>
    </reaction>
</comment>
<evidence type="ECO:0000256" key="10">
    <source>
        <dbReference type="PROSITE-ProRule" id="PRU10072"/>
    </source>
</evidence>
<comment type="subcellular location">
    <subcellularLocation>
        <location evidence="9">Cytoplasm</location>
    </subcellularLocation>
</comment>
<protein>
    <recommendedName>
        <fullName evidence="5 9">Uracil-DNA glycosylase</fullName>
        <shortName evidence="9">UDG</shortName>
        <ecNumber evidence="4 9">3.2.2.27</ecNumber>
    </recommendedName>
</protein>
<dbReference type="GO" id="GO:0097510">
    <property type="term" value="P:base-excision repair, AP site formation via deaminated base removal"/>
    <property type="evidence" value="ECO:0007669"/>
    <property type="project" value="TreeGrafter"/>
</dbReference>
<reference evidence="13 14" key="1">
    <citation type="submission" date="2014-12" db="EMBL/GenBank/DDBJ databases">
        <title>Draft genome sequences of 29 type strains of Enterococci.</title>
        <authorList>
            <person name="Zhong Z."/>
            <person name="Sun Z."/>
            <person name="Liu W."/>
            <person name="Zhang W."/>
            <person name="Zhang H."/>
        </authorList>
    </citation>
    <scope>NUCLEOTIDE SEQUENCE [LARGE SCALE GENOMIC DNA]</scope>
    <source>
        <strain evidence="13 14">DSM 17690</strain>
    </source>
</reference>
<evidence type="ECO:0000256" key="5">
    <source>
        <dbReference type="ARBA" id="ARBA00018429"/>
    </source>
</evidence>
<dbReference type="HAMAP" id="MF_00148">
    <property type="entry name" value="UDG"/>
    <property type="match status" value="1"/>
</dbReference>
<name>A0A1L8QPE2_9ENTE</name>
<comment type="function">
    <text evidence="2 9 11">Excises uracil residues from the DNA which can arise as a result of misincorporation of dUMP residues by DNA polymerase or due to deamination of cytosine.</text>
</comment>
<dbReference type="NCBIfam" id="TIGR00628">
    <property type="entry name" value="ung"/>
    <property type="match status" value="1"/>
</dbReference>
<evidence type="ECO:0000259" key="12">
    <source>
        <dbReference type="SMART" id="SM00986"/>
    </source>
</evidence>
<dbReference type="Proteomes" id="UP000182149">
    <property type="component" value="Unassembled WGS sequence"/>
</dbReference>
<dbReference type="NCBIfam" id="NF003592">
    <property type="entry name" value="PRK05254.1-5"/>
    <property type="match status" value="1"/>
</dbReference>
<evidence type="ECO:0000313" key="13">
    <source>
        <dbReference type="EMBL" id="OJG09359.1"/>
    </source>
</evidence>
<keyword evidence="14" id="KW-1185">Reference proteome</keyword>
<dbReference type="InterPro" id="IPR005122">
    <property type="entry name" value="Uracil-DNA_glycosylase-like"/>
</dbReference>
<dbReference type="EC" id="3.2.2.27" evidence="4 9"/>
<dbReference type="STRING" id="328396.RU93_GL000845"/>
<evidence type="ECO:0000256" key="11">
    <source>
        <dbReference type="RuleBase" id="RU003780"/>
    </source>
</evidence>
<dbReference type="SUPFAM" id="SSF52141">
    <property type="entry name" value="Uracil-DNA glycosylase-like"/>
    <property type="match status" value="1"/>
</dbReference>
<dbReference type="InterPro" id="IPR002043">
    <property type="entry name" value="UDG_fam1"/>
</dbReference>
<dbReference type="FunFam" id="3.40.470.10:FF:000001">
    <property type="entry name" value="Uracil-DNA glycosylase"/>
    <property type="match status" value="1"/>
</dbReference>
<dbReference type="GO" id="GO:0005737">
    <property type="term" value="C:cytoplasm"/>
    <property type="evidence" value="ECO:0007669"/>
    <property type="project" value="UniProtKB-SubCell"/>
</dbReference>
<dbReference type="RefSeq" id="WP_071875544.1">
    <property type="nucleotide sequence ID" value="NZ_JBHSHF010000004.1"/>
</dbReference>
<evidence type="ECO:0000256" key="4">
    <source>
        <dbReference type="ARBA" id="ARBA00012030"/>
    </source>
</evidence>
<organism evidence="13 14">
    <name type="scientific">Enterococcus aquimarinus</name>
    <dbReference type="NCBI Taxonomy" id="328396"/>
    <lineage>
        <taxon>Bacteria</taxon>
        <taxon>Bacillati</taxon>
        <taxon>Bacillota</taxon>
        <taxon>Bacilli</taxon>
        <taxon>Lactobacillales</taxon>
        <taxon>Enterococcaceae</taxon>
        <taxon>Enterococcus</taxon>
    </lineage>
</organism>
<dbReference type="EMBL" id="JXKD01000017">
    <property type="protein sequence ID" value="OJG09359.1"/>
    <property type="molecule type" value="Genomic_DNA"/>
</dbReference>
<dbReference type="PROSITE" id="PS00130">
    <property type="entry name" value="U_DNA_GLYCOSYLASE"/>
    <property type="match status" value="1"/>
</dbReference>
<dbReference type="SMART" id="SM00986">
    <property type="entry name" value="UDG"/>
    <property type="match status" value="1"/>
</dbReference>
<dbReference type="PANTHER" id="PTHR11264">
    <property type="entry name" value="URACIL-DNA GLYCOSYLASE"/>
    <property type="match status" value="1"/>
</dbReference>
<feature type="active site" description="Proton acceptor" evidence="9 10">
    <location>
        <position position="65"/>
    </location>
</feature>
<proteinExistence type="inferred from homology"/>
<evidence type="ECO:0000313" key="14">
    <source>
        <dbReference type="Proteomes" id="UP000182149"/>
    </source>
</evidence>
<keyword evidence="6 9" id="KW-0227">DNA damage</keyword>
<evidence type="ECO:0000256" key="7">
    <source>
        <dbReference type="ARBA" id="ARBA00022801"/>
    </source>
</evidence>
<comment type="caution">
    <text evidence="13">The sequence shown here is derived from an EMBL/GenBank/DDBJ whole genome shotgun (WGS) entry which is preliminary data.</text>
</comment>
<dbReference type="NCBIfam" id="NF003588">
    <property type="entry name" value="PRK05254.1-1"/>
    <property type="match status" value="1"/>
</dbReference>
<dbReference type="NCBIfam" id="NF003589">
    <property type="entry name" value="PRK05254.1-2"/>
    <property type="match status" value="1"/>
</dbReference>
<dbReference type="Pfam" id="PF03167">
    <property type="entry name" value="UDG"/>
    <property type="match status" value="1"/>
</dbReference>
<evidence type="ECO:0000256" key="9">
    <source>
        <dbReference type="HAMAP-Rule" id="MF_00148"/>
    </source>
</evidence>
<comment type="similarity">
    <text evidence="3 9 11">Belongs to the uracil-DNA glycosylase (UDG) superfamily. UNG family.</text>
</comment>
<keyword evidence="7 9" id="KW-0378">Hydrolase</keyword>
<dbReference type="PANTHER" id="PTHR11264:SF0">
    <property type="entry name" value="URACIL-DNA GLYCOSYLASE"/>
    <property type="match status" value="1"/>
</dbReference>
<dbReference type="InterPro" id="IPR036895">
    <property type="entry name" value="Uracil-DNA_glycosylase-like_sf"/>
</dbReference>
<dbReference type="GO" id="GO:0004844">
    <property type="term" value="F:uracil DNA N-glycosylase activity"/>
    <property type="evidence" value="ECO:0007669"/>
    <property type="project" value="UniProtKB-UniRule"/>
</dbReference>
<sequence>MQTMITNSWQSLFTTEFEQPYFKALAKWVDEEYEQATVFPAKENLFKAFEQTPYEKVKVVILGQDPYHGAHQSHGLAFSVQKGVKIPPSLRNIYKELESDLGIAPAAHGDLSSWAQQGVLLLNTVLTVREGEANSHRKKGWETFTDHVIAYLNARSTPIVFILWGKPAQAKGAMIDTNKHVIIQSFHPSPLAASRGFFGSRPFSKANQALIQLGEQPIDWQIPPQL</sequence>
<evidence type="ECO:0000256" key="2">
    <source>
        <dbReference type="ARBA" id="ARBA00002631"/>
    </source>
</evidence>
<dbReference type="AlphaFoldDB" id="A0A1L8QPE2"/>
<dbReference type="OrthoDB" id="9804372at2"/>
<keyword evidence="9" id="KW-0963">Cytoplasm</keyword>
<gene>
    <name evidence="9" type="primary">ung</name>
    <name evidence="13" type="ORF">RU93_GL000845</name>
</gene>
<dbReference type="Gene3D" id="3.40.470.10">
    <property type="entry name" value="Uracil-DNA glycosylase-like domain"/>
    <property type="match status" value="1"/>
</dbReference>
<dbReference type="CDD" id="cd10027">
    <property type="entry name" value="UDG-F1-like"/>
    <property type="match status" value="1"/>
</dbReference>
<dbReference type="InterPro" id="IPR018085">
    <property type="entry name" value="Ura-DNA_Glyclase_AS"/>
</dbReference>